<feature type="compositionally biased region" description="Basic residues" evidence="1">
    <location>
        <begin position="194"/>
        <end position="209"/>
    </location>
</feature>
<feature type="transmembrane region" description="Helical" evidence="2">
    <location>
        <begin position="474"/>
        <end position="493"/>
    </location>
</feature>
<keyword evidence="2" id="KW-0472">Membrane</keyword>
<reference evidence="4" key="1">
    <citation type="journal article" date="2022" name="Int. J. Mol. Sci.">
        <title>Draft Genome of Tanacetum Coccineum: Genomic Comparison of Closely Related Tanacetum-Family Plants.</title>
        <authorList>
            <person name="Yamashiro T."/>
            <person name="Shiraishi A."/>
            <person name="Nakayama K."/>
            <person name="Satake H."/>
        </authorList>
    </citation>
    <scope>NUCLEOTIDE SEQUENCE</scope>
</reference>
<evidence type="ECO:0000256" key="1">
    <source>
        <dbReference type="SAM" id="MobiDB-lite"/>
    </source>
</evidence>
<evidence type="ECO:0000313" key="4">
    <source>
        <dbReference type="EMBL" id="GJS90025.1"/>
    </source>
</evidence>
<feature type="region of interest" description="Disordered" evidence="1">
    <location>
        <begin position="194"/>
        <end position="234"/>
    </location>
</feature>
<dbReference type="Pfam" id="PF13976">
    <property type="entry name" value="gag_pre-integrs"/>
    <property type="match status" value="1"/>
</dbReference>
<feature type="domain" description="GAG-pre-integrase" evidence="3">
    <location>
        <begin position="363"/>
        <end position="435"/>
    </location>
</feature>
<proteinExistence type="predicted"/>
<keyword evidence="5" id="KW-1185">Reference proteome</keyword>
<name>A0ABQ4ZLZ5_9ASTR</name>
<reference evidence="4" key="2">
    <citation type="submission" date="2022-01" db="EMBL/GenBank/DDBJ databases">
        <authorList>
            <person name="Yamashiro T."/>
            <person name="Shiraishi A."/>
            <person name="Satake H."/>
            <person name="Nakayama K."/>
        </authorList>
    </citation>
    <scope>NUCLEOTIDE SEQUENCE</scope>
</reference>
<sequence>MTSPSSPLIYILTVTPPPYLFIPTVTPPPPHLFINIKHLAPNFEKLGMLKVQLAAEARLCLVLSVEKKKFVIEQPIPPAPAADSAANVLVEWNAIYDAYNEELKSMFEKQAGVKRFDLIQTFHAGKQEEDLTIGLILNGLTKDFARFVRNYNMHNIRKTIGKLHVMLIEYEKSLPKKAKTPQVMEIRGGKIQKTNKKSLKAKGKGKANGKGKDKQVYIPKPTKPKPTAKEIHSKDDTCHHYKKVDHWKRNCPFYLAELLKKKKQVGTASSSGSRKLEQRALYLYVGNNVRAQVEAIRSFNLVLPNGLVICLDNCHYAPIITRGVVSVHHLVENGFVQLFTNCGISVSKNDVLYFNAIPSNGIYEIDMHDLVPNVNSIYNVSTKRAKHNLDSTYLWHCRLAHISKKRIEKIQQEGLLKSTDDESLDQCVSCLSGKMTRKSFSHRPERATDLLGIIHTDMCGPLRHVSRQVLATSLHSRMIIVVMVMFISLKINIRSLKHSRCVRMKWKINSRRQS</sequence>
<keyword evidence="2" id="KW-0812">Transmembrane</keyword>
<accession>A0ABQ4ZLZ5</accession>
<dbReference type="Proteomes" id="UP001151760">
    <property type="component" value="Unassembled WGS sequence"/>
</dbReference>
<evidence type="ECO:0000259" key="3">
    <source>
        <dbReference type="Pfam" id="PF13976"/>
    </source>
</evidence>
<protein>
    <submittedName>
        <fullName evidence="4">Retrotransposon protein, putative, ty1-copia subclass</fullName>
    </submittedName>
</protein>
<dbReference type="EMBL" id="BQNB010011395">
    <property type="protein sequence ID" value="GJS90025.1"/>
    <property type="molecule type" value="Genomic_DNA"/>
</dbReference>
<gene>
    <name evidence="4" type="ORF">Tco_0772661</name>
</gene>
<dbReference type="InterPro" id="IPR025724">
    <property type="entry name" value="GAG-pre-integrase_dom"/>
</dbReference>
<comment type="caution">
    <text evidence="4">The sequence shown here is derived from an EMBL/GenBank/DDBJ whole genome shotgun (WGS) entry which is preliminary data.</text>
</comment>
<evidence type="ECO:0000313" key="5">
    <source>
        <dbReference type="Proteomes" id="UP001151760"/>
    </source>
</evidence>
<keyword evidence="2" id="KW-1133">Transmembrane helix</keyword>
<evidence type="ECO:0000256" key="2">
    <source>
        <dbReference type="SAM" id="Phobius"/>
    </source>
</evidence>
<organism evidence="4 5">
    <name type="scientific">Tanacetum coccineum</name>
    <dbReference type="NCBI Taxonomy" id="301880"/>
    <lineage>
        <taxon>Eukaryota</taxon>
        <taxon>Viridiplantae</taxon>
        <taxon>Streptophyta</taxon>
        <taxon>Embryophyta</taxon>
        <taxon>Tracheophyta</taxon>
        <taxon>Spermatophyta</taxon>
        <taxon>Magnoliopsida</taxon>
        <taxon>eudicotyledons</taxon>
        <taxon>Gunneridae</taxon>
        <taxon>Pentapetalae</taxon>
        <taxon>asterids</taxon>
        <taxon>campanulids</taxon>
        <taxon>Asterales</taxon>
        <taxon>Asteraceae</taxon>
        <taxon>Asteroideae</taxon>
        <taxon>Anthemideae</taxon>
        <taxon>Anthemidinae</taxon>
        <taxon>Tanacetum</taxon>
    </lineage>
</organism>